<evidence type="ECO:0000259" key="5">
    <source>
        <dbReference type="PROSITE" id="PS50931"/>
    </source>
</evidence>
<evidence type="ECO:0000256" key="1">
    <source>
        <dbReference type="ARBA" id="ARBA00009437"/>
    </source>
</evidence>
<dbReference type="Proteomes" id="UP001500804">
    <property type="component" value="Unassembled WGS sequence"/>
</dbReference>
<dbReference type="GO" id="GO:0003677">
    <property type="term" value="F:DNA binding"/>
    <property type="evidence" value="ECO:0007669"/>
    <property type="project" value="UniProtKB-KW"/>
</dbReference>
<dbReference type="SUPFAM" id="SSF46785">
    <property type="entry name" value="Winged helix' DNA-binding domain"/>
    <property type="match status" value="1"/>
</dbReference>
<proteinExistence type="inferred from homology"/>
<sequence>MSLNRLAILVQVVDSGGFSAAARALYMSQPAVSSQIRALEGSLGVQLVERRPDGARPTPAGREVVAKARMVFALLEEISRCAAEYRGLEAGQLVVAGTTTVGTYLVPRLVAEFSRQVPGVSCQIRVGNEEVVEGWLVDGEAGLGLAVDTPLDERLTAEPVLEEEMVLVAAPDSPLTGRRIGPAELAEQRFLLREAGSATRRLQEQALAGWGLTEVDRWDLWGPDTLKEAARHGLGITLLSDHATRYELEHGSLARVELDVPAPSRTISLLHRTDRTLTPPERAFAALVRSVREWPP</sequence>
<keyword evidence="2" id="KW-0805">Transcription regulation</keyword>
<dbReference type="Pfam" id="PF00126">
    <property type="entry name" value="HTH_1"/>
    <property type="match status" value="1"/>
</dbReference>
<accession>A0ABP9NAG7</accession>
<dbReference type="Gene3D" id="1.10.10.10">
    <property type="entry name" value="Winged helix-like DNA-binding domain superfamily/Winged helix DNA-binding domain"/>
    <property type="match status" value="1"/>
</dbReference>
<dbReference type="PROSITE" id="PS50931">
    <property type="entry name" value="HTH_LYSR"/>
    <property type="match status" value="1"/>
</dbReference>
<dbReference type="PANTHER" id="PTHR30126">
    <property type="entry name" value="HTH-TYPE TRANSCRIPTIONAL REGULATOR"/>
    <property type="match status" value="1"/>
</dbReference>
<evidence type="ECO:0000256" key="3">
    <source>
        <dbReference type="ARBA" id="ARBA00023125"/>
    </source>
</evidence>
<evidence type="ECO:0000256" key="4">
    <source>
        <dbReference type="ARBA" id="ARBA00023163"/>
    </source>
</evidence>
<evidence type="ECO:0000313" key="7">
    <source>
        <dbReference type="Proteomes" id="UP001500804"/>
    </source>
</evidence>
<dbReference type="InterPro" id="IPR005119">
    <property type="entry name" value="LysR_subst-bd"/>
</dbReference>
<name>A0ABP9NAG7_9PSEU</name>
<feature type="domain" description="HTH lysR-type" evidence="5">
    <location>
        <begin position="1"/>
        <end position="58"/>
    </location>
</feature>
<dbReference type="PANTHER" id="PTHR30126:SF40">
    <property type="entry name" value="HTH-TYPE TRANSCRIPTIONAL REGULATOR GLTR"/>
    <property type="match status" value="1"/>
</dbReference>
<comment type="similarity">
    <text evidence="1">Belongs to the LysR transcriptional regulatory family.</text>
</comment>
<keyword evidence="4" id="KW-0804">Transcription</keyword>
<dbReference type="SUPFAM" id="SSF53850">
    <property type="entry name" value="Periplasmic binding protein-like II"/>
    <property type="match status" value="1"/>
</dbReference>
<gene>
    <name evidence="6" type="primary">yieE</name>
    <name evidence="6" type="ORF">GCM10023320_08470</name>
</gene>
<dbReference type="EMBL" id="BAABJO010000003">
    <property type="protein sequence ID" value="GAA5113190.1"/>
    <property type="molecule type" value="Genomic_DNA"/>
</dbReference>
<comment type="caution">
    <text evidence="6">The sequence shown here is derived from an EMBL/GenBank/DDBJ whole genome shotgun (WGS) entry which is preliminary data.</text>
</comment>
<dbReference type="Pfam" id="PF03466">
    <property type="entry name" value="LysR_substrate"/>
    <property type="match status" value="1"/>
</dbReference>
<evidence type="ECO:0000256" key="2">
    <source>
        <dbReference type="ARBA" id="ARBA00023015"/>
    </source>
</evidence>
<keyword evidence="3 6" id="KW-0238">DNA-binding</keyword>
<dbReference type="InterPro" id="IPR036388">
    <property type="entry name" value="WH-like_DNA-bd_sf"/>
</dbReference>
<dbReference type="Gene3D" id="3.40.190.290">
    <property type="match status" value="1"/>
</dbReference>
<dbReference type="InterPro" id="IPR036390">
    <property type="entry name" value="WH_DNA-bd_sf"/>
</dbReference>
<protein>
    <submittedName>
        <fullName evidence="6">DNA-binding transcriptional regulator YeiE</fullName>
    </submittedName>
</protein>
<organism evidence="6 7">
    <name type="scientific">Pseudonocardia adelaidensis</name>
    <dbReference type="NCBI Taxonomy" id="648754"/>
    <lineage>
        <taxon>Bacteria</taxon>
        <taxon>Bacillati</taxon>
        <taxon>Actinomycetota</taxon>
        <taxon>Actinomycetes</taxon>
        <taxon>Pseudonocardiales</taxon>
        <taxon>Pseudonocardiaceae</taxon>
        <taxon>Pseudonocardia</taxon>
    </lineage>
</organism>
<evidence type="ECO:0000313" key="6">
    <source>
        <dbReference type="EMBL" id="GAA5113190.1"/>
    </source>
</evidence>
<dbReference type="PRINTS" id="PR00039">
    <property type="entry name" value="HTHLYSR"/>
</dbReference>
<keyword evidence="7" id="KW-1185">Reference proteome</keyword>
<dbReference type="InterPro" id="IPR000847">
    <property type="entry name" value="LysR_HTH_N"/>
</dbReference>
<reference evidence="7" key="1">
    <citation type="journal article" date="2019" name="Int. J. Syst. Evol. Microbiol.">
        <title>The Global Catalogue of Microorganisms (GCM) 10K type strain sequencing project: providing services to taxonomists for standard genome sequencing and annotation.</title>
        <authorList>
            <consortium name="The Broad Institute Genomics Platform"/>
            <consortium name="The Broad Institute Genome Sequencing Center for Infectious Disease"/>
            <person name="Wu L."/>
            <person name="Ma J."/>
        </authorList>
    </citation>
    <scope>NUCLEOTIDE SEQUENCE [LARGE SCALE GENOMIC DNA]</scope>
    <source>
        <strain evidence="7">JCM 18302</strain>
    </source>
</reference>